<accession>A0A1Y1Q7E2</accession>
<evidence type="ECO:0000256" key="1">
    <source>
        <dbReference type="ARBA" id="ARBA00009981"/>
    </source>
</evidence>
<evidence type="ECO:0000313" key="3">
    <source>
        <dbReference type="Proteomes" id="UP000192491"/>
    </source>
</evidence>
<name>A0A1Y1Q7E2_9GAMM</name>
<dbReference type="EMBL" id="MTEJ01000766">
    <property type="protein sequence ID" value="OQW98229.1"/>
    <property type="molecule type" value="Genomic_DNA"/>
</dbReference>
<reference evidence="2 3" key="1">
    <citation type="submission" date="2017-01" db="EMBL/GenBank/DDBJ databases">
        <title>Novel large sulfur bacteria in the metagenomes of groundwater-fed chemosynthetic microbial mats in the Lake Huron basin.</title>
        <authorList>
            <person name="Sharrar A.M."/>
            <person name="Flood B.E."/>
            <person name="Bailey J.V."/>
            <person name="Jones D.S."/>
            <person name="Biddanda B."/>
            <person name="Ruberg S.A."/>
            <person name="Marcus D.N."/>
            <person name="Dick G.J."/>
        </authorList>
    </citation>
    <scope>NUCLEOTIDE SEQUENCE [LARGE SCALE GENOMIC DNA]</scope>
    <source>
        <strain evidence="2">A8</strain>
    </source>
</reference>
<proteinExistence type="inferred from homology"/>
<evidence type="ECO:0000313" key="2">
    <source>
        <dbReference type="EMBL" id="OQW98229.1"/>
    </source>
</evidence>
<dbReference type="SUPFAM" id="SSF143120">
    <property type="entry name" value="YefM-like"/>
    <property type="match status" value="1"/>
</dbReference>
<dbReference type="Pfam" id="PF03683">
    <property type="entry name" value="UPF0175"/>
    <property type="match status" value="1"/>
</dbReference>
<dbReference type="AlphaFoldDB" id="A0A1Y1Q7E2"/>
<dbReference type="eggNOG" id="COG2886">
    <property type="taxonomic scope" value="Bacteria"/>
</dbReference>
<dbReference type="Proteomes" id="UP000192491">
    <property type="component" value="Unassembled WGS sequence"/>
</dbReference>
<sequence>MQTFSIRDLREKSGELSREAEAGRASLITKRGEPILVALPFTAALLDSGIKVALAEYLFKEGILSLGKAAKIAGMPYVLFTEHLSRMGIPVVDYPPEELEDELRVASL</sequence>
<comment type="caution">
    <text evidence="2">The sequence shown here is derived from an EMBL/GenBank/DDBJ whole genome shotgun (WGS) entry which is preliminary data.</text>
</comment>
<dbReference type="STRING" id="1123401.GCA_000621325_00174"/>
<comment type="similarity">
    <text evidence="1">Belongs to the phD/YefM antitoxin family.</text>
</comment>
<gene>
    <name evidence="2" type="ORF">BWK73_52975</name>
</gene>
<dbReference type="InterPro" id="IPR036165">
    <property type="entry name" value="YefM-like_sf"/>
</dbReference>
<dbReference type="InterPro" id="IPR005368">
    <property type="entry name" value="UPF0175"/>
</dbReference>
<protein>
    <submittedName>
        <fullName evidence="2">Prevent-host-death family protein</fullName>
    </submittedName>
</protein>
<organism evidence="2 3">
    <name type="scientific">Thiothrix lacustris</name>
    <dbReference type="NCBI Taxonomy" id="525917"/>
    <lineage>
        <taxon>Bacteria</taxon>
        <taxon>Pseudomonadati</taxon>
        <taxon>Pseudomonadota</taxon>
        <taxon>Gammaproteobacteria</taxon>
        <taxon>Thiotrichales</taxon>
        <taxon>Thiotrichaceae</taxon>
        <taxon>Thiothrix</taxon>
    </lineage>
</organism>